<evidence type="ECO:0000256" key="1">
    <source>
        <dbReference type="SAM" id="MobiDB-lite"/>
    </source>
</evidence>
<feature type="region of interest" description="Disordered" evidence="1">
    <location>
        <begin position="293"/>
        <end position="312"/>
    </location>
</feature>
<keyword evidence="2" id="KW-1133">Transmembrane helix</keyword>
<keyword evidence="4" id="KW-1185">Reference proteome</keyword>
<name>A0A7M7N5S6_STRPU</name>
<proteinExistence type="predicted"/>
<evidence type="ECO:0000313" key="4">
    <source>
        <dbReference type="Proteomes" id="UP000007110"/>
    </source>
</evidence>
<dbReference type="InParanoid" id="A0A7M7N5S6"/>
<dbReference type="EnsemblMetazoa" id="XM_030975548">
    <property type="protein sequence ID" value="XP_030831408"/>
    <property type="gene ID" value="LOC115920231"/>
</dbReference>
<dbReference type="GeneID" id="115920231"/>
<dbReference type="Proteomes" id="UP000007110">
    <property type="component" value="Unassembled WGS sequence"/>
</dbReference>
<dbReference type="KEGG" id="spu:115920231"/>
<dbReference type="AlphaFoldDB" id="A0A7M7N5S6"/>
<dbReference type="RefSeq" id="XP_030831408.1">
    <property type="nucleotide sequence ID" value="XM_030975548.1"/>
</dbReference>
<accession>A0A7M7N5S6</accession>
<sequence length="312" mass="33849">MLEAILVKFSDVFFFCVLYSGADLIAGDGIYSAYFLDFSSNGRYGVKVDVNGNTATSSDNTLRLKRDVETLTTPAPSLLFQRTTTAGVFQVENYSPDLSFDILAPSKITDITSRERTYDENRNVTLTWSAVGDDLDQGTAAYYELRFSDSFTQIRTNFTSAPAVNDTDLILGNLSRVASSGTLESITILLPGEDSNAIFSFMIRAWDEAGNAGPLSNIVSVSRRSLPPTTMPTTMLTTMPTTILNSTLEPPSTQSPGVALPTWAIISLCCVALLIVLAVSIIFSVICGRRAPKNARRSDNDHTNAAYVSDEP</sequence>
<feature type="transmembrane region" description="Helical" evidence="2">
    <location>
        <begin position="263"/>
        <end position="287"/>
    </location>
</feature>
<protein>
    <submittedName>
        <fullName evidence="3">Uncharacterized protein</fullName>
    </submittedName>
</protein>
<evidence type="ECO:0000313" key="3">
    <source>
        <dbReference type="EnsemblMetazoa" id="XP_030831408"/>
    </source>
</evidence>
<evidence type="ECO:0000256" key="2">
    <source>
        <dbReference type="SAM" id="Phobius"/>
    </source>
</evidence>
<keyword evidence="2" id="KW-0472">Membrane</keyword>
<organism evidence="3 4">
    <name type="scientific">Strongylocentrotus purpuratus</name>
    <name type="common">Purple sea urchin</name>
    <dbReference type="NCBI Taxonomy" id="7668"/>
    <lineage>
        <taxon>Eukaryota</taxon>
        <taxon>Metazoa</taxon>
        <taxon>Echinodermata</taxon>
        <taxon>Eleutherozoa</taxon>
        <taxon>Echinozoa</taxon>
        <taxon>Echinoidea</taxon>
        <taxon>Euechinoidea</taxon>
        <taxon>Echinacea</taxon>
        <taxon>Camarodonta</taxon>
        <taxon>Echinidea</taxon>
        <taxon>Strongylocentrotidae</taxon>
        <taxon>Strongylocentrotus</taxon>
    </lineage>
</organism>
<dbReference type="OrthoDB" id="10070117at2759"/>
<dbReference type="Gene3D" id="2.60.40.10">
    <property type="entry name" value="Immunoglobulins"/>
    <property type="match status" value="1"/>
</dbReference>
<reference evidence="3" key="2">
    <citation type="submission" date="2021-01" db="UniProtKB">
        <authorList>
            <consortium name="EnsemblMetazoa"/>
        </authorList>
    </citation>
    <scope>IDENTIFICATION</scope>
</reference>
<keyword evidence="2" id="KW-0812">Transmembrane</keyword>
<dbReference type="InterPro" id="IPR013783">
    <property type="entry name" value="Ig-like_fold"/>
</dbReference>
<reference evidence="4" key="1">
    <citation type="submission" date="2015-02" db="EMBL/GenBank/DDBJ databases">
        <title>Genome sequencing for Strongylocentrotus purpuratus.</title>
        <authorList>
            <person name="Murali S."/>
            <person name="Liu Y."/>
            <person name="Vee V."/>
            <person name="English A."/>
            <person name="Wang M."/>
            <person name="Skinner E."/>
            <person name="Han Y."/>
            <person name="Muzny D.M."/>
            <person name="Worley K.C."/>
            <person name="Gibbs R.A."/>
        </authorList>
    </citation>
    <scope>NUCLEOTIDE SEQUENCE</scope>
</reference>